<feature type="domain" description="Orn/DAP/Arg decarboxylase 2 C-terminal" evidence="5">
    <location>
        <begin position="278"/>
        <end position="371"/>
    </location>
</feature>
<dbReference type="GO" id="GO:0008836">
    <property type="term" value="F:diaminopimelate decarboxylase activity"/>
    <property type="evidence" value="ECO:0007669"/>
    <property type="project" value="TreeGrafter"/>
</dbReference>
<evidence type="ECO:0000313" key="7">
    <source>
        <dbReference type="EMBL" id="RST31995.1"/>
    </source>
</evidence>
<comment type="cofactor">
    <cofactor evidence="1 3">
        <name>pyridoxal 5'-phosphate</name>
        <dbReference type="ChEBI" id="CHEBI:597326"/>
    </cofactor>
</comment>
<dbReference type="InterPro" id="IPR009006">
    <property type="entry name" value="Ala_racemase/Decarboxylase_C"/>
</dbReference>
<evidence type="ECO:0000259" key="5">
    <source>
        <dbReference type="Pfam" id="PF00278"/>
    </source>
</evidence>
<dbReference type="SUPFAM" id="SSF50621">
    <property type="entry name" value="Alanine racemase C-terminal domain-like"/>
    <property type="match status" value="1"/>
</dbReference>
<comment type="similarity">
    <text evidence="4">Belongs to the Orn/Lys/Arg decarboxylase class-II family.</text>
</comment>
<keyword evidence="8" id="KW-1185">Reference proteome</keyword>
<feature type="modified residue" description="N6-(pyridoxal phosphate)lysine" evidence="3">
    <location>
        <position position="49"/>
    </location>
</feature>
<dbReference type="Gene3D" id="3.20.20.10">
    <property type="entry name" value="Alanine racemase"/>
    <property type="match status" value="1"/>
</dbReference>
<dbReference type="Pfam" id="PF02784">
    <property type="entry name" value="Orn_Arg_deC_N"/>
    <property type="match status" value="1"/>
</dbReference>
<dbReference type="PANTHER" id="PTHR43727:SF2">
    <property type="entry name" value="GROUP IV DECARBOXYLASE"/>
    <property type="match status" value="1"/>
</dbReference>
<evidence type="ECO:0000256" key="4">
    <source>
        <dbReference type="RuleBase" id="RU003737"/>
    </source>
</evidence>
<dbReference type="AlphaFoldDB" id="A0A3R9WQN4"/>
<name>A0A3R9WQN4_9SPHN</name>
<proteinExistence type="inferred from homology"/>
<accession>A0A3R9WQN4</accession>
<reference evidence="7 8" key="1">
    <citation type="submission" date="2018-12" db="EMBL/GenBank/DDBJ databases">
        <title>Sphingomonas sp. HMF7854 Genome sequencing and assembly.</title>
        <authorList>
            <person name="Cha I."/>
            <person name="Kang H."/>
            <person name="Kim H."/>
            <person name="Kang J."/>
            <person name="Joh K."/>
        </authorList>
    </citation>
    <scope>NUCLEOTIDE SEQUENCE [LARGE SCALE GENOMIC DNA]</scope>
    <source>
        <strain evidence="7 8">HMF7854</strain>
    </source>
</reference>
<protein>
    <submittedName>
        <fullName evidence="7">Type III PLP-dependent enzyme</fullName>
    </submittedName>
</protein>
<dbReference type="Proteomes" id="UP000274661">
    <property type="component" value="Unassembled WGS sequence"/>
</dbReference>
<organism evidence="7 8">
    <name type="scientific">Sphingomonas ginkgonis</name>
    <dbReference type="NCBI Taxonomy" id="2315330"/>
    <lineage>
        <taxon>Bacteria</taxon>
        <taxon>Pseudomonadati</taxon>
        <taxon>Pseudomonadota</taxon>
        <taxon>Alphaproteobacteria</taxon>
        <taxon>Sphingomonadales</taxon>
        <taxon>Sphingomonadaceae</taxon>
        <taxon>Sphingomonas</taxon>
    </lineage>
</organism>
<dbReference type="InterPro" id="IPR000183">
    <property type="entry name" value="Orn/DAP/Arg_de-COase"/>
</dbReference>
<evidence type="ECO:0000259" key="6">
    <source>
        <dbReference type="Pfam" id="PF02784"/>
    </source>
</evidence>
<dbReference type="PANTHER" id="PTHR43727">
    <property type="entry name" value="DIAMINOPIMELATE DECARBOXYLASE"/>
    <property type="match status" value="1"/>
</dbReference>
<dbReference type="InterPro" id="IPR022643">
    <property type="entry name" value="De-COase2_C"/>
</dbReference>
<feature type="active site" description="Proton donor" evidence="3">
    <location>
        <position position="344"/>
    </location>
</feature>
<dbReference type="GO" id="GO:0009089">
    <property type="term" value="P:lysine biosynthetic process via diaminopimelate"/>
    <property type="evidence" value="ECO:0007669"/>
    <property type="project" value="TreeGrafter"/>
</dbReference>
<dbReference type="InterPro" id="IPR029066">
    <property type="entry name" value="PLP-binding_barrel"/>
</dbReference>
<evidence type="ECO:0000256" key="2">
    <source>
        <dbReference type="ARBA" id="ARBA00022898"/>
    </source>
</evidence>
<dbReference type="Pfam" id="PF00278">
    <property type="entry name" value="Orn_DAP_Arg_deC"/>
    <property type="match status" value="1"/>
</dbReference>
<dbReference type="RefSeq" id="WP_126719935.1">
    <property type="nucleotide sequence ID" value="NZ_RWJF01000001.1"/>
</dbReference>
<dbReference type="EMBL" id="RWJF01000001">
    <property type="protein sequence ID" value="RST31995.1"/>
    <property type="molecule type" value="Genomic_DNA"/>
</dbReference>
<feature type="domain" description="Orn/DAP/Arg decarboxylase 2 N-terminal" evidence="6">
    <location>
        <begin position="25"/>
        <end position="276"/>
    </location>
</feature>
<evidence type="ECO:0000313" key="8">
    <source>
        <dbReference type="Proteomes" id="UP000274661"/>
    </source>
</evidence>
<evidence type="ECO:0000256" key="1">
    <source>
        <dbReference type="ARBA" id="ARBA00001933"/>
    </source>
</evidence>
<comment type="caution">
    <text evidence="7">The sequence shown here is derived from an EMBL/GenBank/DDBJ whole genome shotgun (WGS) entry which is preliminary data.</text>
</comment>
<dbReference type="PRINTS" id="PR01179">
    <property type="entry name" value="ODADCRBXLASE"/>
</dbReference>
<dbReference type="Gene3D" id="2.40.37.10">
    <property type="entry name" value="Lyase, Ornithine Decarboxylase, Chain A, domain 1"/>
    <property type="match status" value="1"/>
</dbReference>
<dbReference type="OrthoDB" id="9802241at2"/>
<sequence>MAISNSKLVEIAAANGTPFYIFDAAAIRDRFAQLEQTFGALFGVSYAVKANPNLELLRLVDPFVATFDVSSYKEIERVLAIGCPPERITFSGPAKREAEVRGAVEQRIGELVVESLHEAEVASAHAVELGVRQPILLRINPASGPKHFGVSFSGRASQFGIDEEEVGQALSRIAQLPGLELVGFHIYSGTNSLNPEAIADNMTGFVRIFRAASEQADIRPRKLVFGAGFGLPYGAADEPLDIQAVAAGVEATIRELKAEPRFQSAECVLEMGRWLVGPPGLLVTAVVGEKESRGAHMRLCDAGFNNHLAAFGMMGTVIKRNWRIRNVSNPNAATDKYTLVGPLCTSIDVLATNIELPAVRRGDLLAVENSGAYGLTASPTRFISHPEPREYLLDGETLVDATESELNYWAEIDRTGRLKRSA</sequence>
<dbReference type="SUPFAM" id="SSF51419">
    <property type="entry name" value="PLP-binding barrel"/>
    <property type="match status" value="1"/>
</dbReference>
<gene>
    <name evidence="7" type="ORF">HMF7854_14960</name>
</gene>
<dbReference type="InterPro" id="IPR022644">
    <property type="entry name" value="De-COase2_N"/>
</dbReference>
<keyword evidence="2 3" id="KW-0663">Pyridoxal phosphate</keyword>
<evidence type="ECO:0000256" key="3">
    <source>
        <dbReference type="PIRSR" id="PIRSR600183-50"/>
    </source>
</evidence>